<keyword evidence="8" id="KW-1185">Reference proteome</keyword>
<evidence type="ECO:0000256" key="2">
    <source>
        <dbReference type="ARBA" id="ARBA00022771"/>
    </source>
</evidence>
<keyword evidence="4" id="KW-0539">Nucleus</keyword>
<accession>H2B1U8</accession>
<sequence>MSNFGRRTWNKEEYAAGLHDKGPQPYTENELRQLKAKYTDYNKLMQDSIKNLNQRTLQTNVSQYKKGKQFGFYCDLCDLTYKDTLQYINHLNHKTHELKFNSIFNEDLILNKRDNDDISTEEFEQSYKELLKDFVKENSTRTRQAKQAKIERKSTPTNDSKSEMAQLMGFQNFATSKR</sequence>
<feature type="region of interest" description="Disordered" evidence="5">
    <location>
        <begin position="139"/>
        <end position="165"/>
    </location>
</feature>
<organism evidence="7 8">
    <name type="scientific">Kazachstania africana (strain ATCC 22294 / BCRC 22015 / CBS 2517 / CECT 1963 / NBRC 1671 / NRRL Y-8276)</name>
    <name type="common">Yeast</name>
    <name type="synonym">Kluyveromyces africanus</name>
    <dbReference type="NCBI Taxonomy" id="1071382"/>
    <lineage>
        <taxon>Eukaryota</taxon>
        <taxon>Fungi</taxon>
        <taxon>Dikarya</taxon>
        <taxon>Ascomycota</taxon>
        <taxon>Saccharomycotina</taxon>
        <taxon>Saccharomycetes</taxon>
        <taxon>Saccharomycetales</taxon>
        <taxon>Saccharomycetaceae</taxon>
        <taxon>Kazachstania</taxon>
    </lineage>
</organism>
<dbReference type="FunCoup" id="H2B1U8">
    <property type="interactions" value="415"/>
</dbReference>
<evidence type="ECO:0000313" key="7">
    <source>
        <dbReference type="EMBL" id="CCF60598.1"/>
    </source>
</evidence>
<dbReference type="SUPFAM" id="SSF57667">
    <property type="entry name" value="beta-beta-alpha zinc fingers"/>
    <property type="match status" value="1"/>
</dbReference>
<gene>
    <name evidence="7" type="primary">KAFR0K02420</name>
    <name evidence="7" type="ORF">KAFR_0K02420</name>
</gene>
<evidence type="ECO:0000256" key="5">
    <source>
        <dbReference type="SAM" id="MobiDB-lite"/>
    </source>
</evidence>
<dbReference type="Proteomes" id="UP000005220">
    <property type="component" value="Chromosome 11"/>
</dbReference>
<dbReference type="GeneID" id="13886786"/>
<dbReference type="GO" id="GO:0000398">
    <property type="term" value="P:mRNA splicing, via spliceosome"/>
    <property type="evidence" value="ECO:0007669"/>
    <property type="project" value="EnsemblFungi"/>
</dbReference>
<evidence type="ECO:0000256" key="3">
    <source>
        <dbReference type="ARBA" id="ARBA00022833"/>
    </source>
</evidence>
<keyword evidence="1" id="KW-0479">Metal-binding</keyword>
<name>H2B1U8_KAZAF</name>
<dbReference type="Pfam" id="PF12874">
    <property type="entry name" value="zf-met"/>
    <property type="match status" value="1"/>
</dbReference>
<dbReference type="KEGG" id="kaf:KAFR_0K02420"/>
<dbReference type="InParanoid" id="H2B1U8"/>
<dbReference type="PANTHER" id="PTHR45986:SF1">
    <property type="entry name" value="ZINC FINGER MATRIN-TYPE PROTEIN 2"/>
    <property type="match status" value="1"/>
</dbReference>
<dbReference type="AlphaFoldDB" id="H2B1U8"/>
<feature type="domain" description="C2H2-type" evidence="6">
    <location>
        <begin position="74"/>
        <end position="96"/>
    </location>
</feature>
<dbReference type="PROSITE" id="PS00028">
    <property type="entry name" value="ZINC_FINGER_C2H2_1"/>
    <property type="match status" value="1"/>
</dbReference>
<dbReference type="InterPro" id="IPR040107">
    <property type="entry name" value="Snu23"/>
</dbReference>
<dbReference type="InterPro" id="IPR036236">
    <property type="entry name" value="Znf_C2H2_sf"/>
</dbReference>
<dbReference type="GO" id="GO:0008270">
    <property type="term" value="F:zinc ion binding"/>
    <property type="evidence" value="ECO:0007669"/>
    <property type="project" value="UniProtKB-KW"/>
</dbReference>
<dbReference type="OrthoDB" id="30343at2759"/>
<protein>
    <recommendedName>
        <fullName evidence="6">C2H2-type domain-containing protein</fullName>
    </recommendedName>
</protein>
<reference evidence="7 8" key="1">
    <citation type="journal article" date="2011" name="Proc. Natl. Acad. Sci. U.S.A.">
        <title>Evolutionary erosion of yeast sex chromosomes by mating-type switching accidents.</title>
        <authorList>
            <person name="Gordon J.L."/>
            <person name="Armisen D."/>
            <person name="Proux-Wera E."/>
            <person name="Oheigeartaigh S.S."/>
            <person name="Byrne K.P."/>
            <person name="Wolfe K.H."/>
        </authorList>
    </citation>
    <scope>NUCLEOTIDE SEQUENCE [LARGE SCALE GENOMIC DNA]</scope>
    <source>
        <strain evidence="8">ATCC 22294 / BCRC 22015 / CBS 2517 / CECT 1963 / NBRC 1671 / NRRL Y-8276</strain>
    </source>
</reference>
<keyword evidence="3" id="KW-0862">Zinc</keyword>
<dbReference type="eggNOG" id="KOG4727">
    <property type="taxonomic scope" value="Eukaryota"/>
</dbReference>
<evidence type="ECO:0000313" key="8">
    <source>
        <dbReference type="Proteomes" id="UP000005220"/>
    </source>
</evidence>
<proteinExistence type="predicted"/>
<dbReference type="PANTHER" id="PTHR45986">
    <property type="entry name" value="ZINC FINGER MATRIN-TYPE PROTEIN 2"/>
    <property type="match status" value="1"/>
</dbReference>
<dbReference type="EMBL" id="HE650831">
    <property type="protein sequence ID" value="CCF60598.1"/>
    <property type="molecule type" value="Genomic_DNA"/>
</dbReference>
<dbReference type="GO" id="GO:0005681">
    <property type="term" value="C:spliceosomal complex"/>
    <property type="evidence" value="ECO:0007669"/>
    <property type="project" value="InterPro"/>
</dbReference>
<keyword evidence="2" id="KW-0863">Zinc-finger</keyword>
<dbReference type="HOGENOM" id="CLU_067237_2_1_1"/>
<evidence type="ECO:0000256" key="1">
    <source>
        <dbReference type="ARBA" id="ARBA00022723"/>
    </source>
</evidence>
<dbReference type="STRING" id="1071382.H2B1U8"/>
<evidence type="ECO:0000256" key="4">
    <source>
        <dbReference type="ARBA" id="ARBA00023242"/>
    </source>
</evidence>
<dbReference type="RefSeq" id="XP_003959733.1">
    <property type="nucleotide sequence ID" value="XM_003959684.1"/>
</dbReference>
<dbReference type="GO" id="GO:0046540">
    <property type="term" value="C:U4/U6 x U5 tri-snRNP complex"/>
    <property type="evidence" value="ECO:0007669"/>
    <property type="project" value="EnsemblFungi"/>
</dbReference>
<evidence type="ECO:0000259" key="6">
    <source>
        <dbReference type="PROSITE" id="PS00028"/>
    </source>
</evidence>
<dbReference type="InterPro" id="IPR013087">
    <property type="entry name" value="Znf_C2H2_type"/>
</dbReference>